<evidence type="ECO:0000256" key="4">
    <source>
        <dbReference type="ARBA" id="ARBA00022741"/>
    </source>
</evidence>
<dbReference type="PANTHER" id="PTHR43166">
    <property type="entry name" value="AMINO ACID IMPORT ATP-BINDING PROTEIN"/>
    <property type="match status" value="1"/>
</dbReference>
<keyword evidence="2" id="KW-0813">Transport</keyword>
<evidence type="ECO:0000256" key="1">
    <source>
        <dbReference type="ARBA" id="ARBA00004202"/>
    </source>
</evidence>
<evidence type="ECO:0000256" key="6">
    <source>
        <dbReference type="ARBA" id="ARBA00023136"/>
    </source>
</evidence>
<dbReference type="PANTHER" id="PTHR43166:SF35">
    <property type="entry name" value="L-CYSTINE IMPORT ATP-BINDING PROTEIN TCYN"/>
    <property type="match status" value="1"/>
</dbReference>
<dbReference type="InterPro" id="IPR003593">
    <property type="entry name" value="AAA+_ATPase"/>
</dbReference>
<dbReference type="SMART" id="SM00382">
    <property type="entry name" value="AAA"/>
    <property type="match status" value="1"/>
</dbReference>
<dbReference type="GO" id="GO:0005886">
    <property type="term" value="C:plasma membrane"/>
    <property type="evidence" value="ECO:0007669"/>
    <property type="project" value="UniProtKB-SubCell"/>
</dbReference>
<dbReference type="PIRSF" id="PIRSF039085">
    <property type="entry name" value="ABC_ATPase_HisP"/>
    <property type="match status" value="1"/>
</dbReference>
<dbReference type="PROSITE" id="PS00211">
    <property type="entry name" value="ABC_TRANSPORTER_1"/>
    <property type="match status" value="1"/>
</dbReference>
<dbReference type="InterPro" id="IPR017871">
    <property type="entry name" value="ABC_transporter-like_CS"/>
</dbReference>
<dbReference type="RefSeq" id="WP_074661052.1">
    <property type="nucleotide sequence ID" value="NZ_FNAU01000002.1"/>
</dbReference>
<evidence type="ECO:0000313" key="8">
    <source>
        <dbReference type="EMBL" id="MDY5152613.1"/>
    </source>
</evidence>
<sequence length="251" mass="28174">MAALEIIGMEKAFGSNQVLKGINLKVQEGEVLAILGPSGSGKSTLLRCATFLEEMDSGEIRYFGETALRRENGVKTSRGDERQFRHEFGLVFQNFNLFPHWTVMRNLMDSPVRVQKRPAAQVRSECEELLARMGMSEKADAYPGELSGGQQQRIAIARALARNPRMLYFDEPTSALDPELTGEILAIIRKLASEKMTMVIVTHEMDFAAEVADRALFIDDGTVLEEGPARQLIEQPEAERTRRFLKKLRGE</sequence>
<dbReference type="GO" id="GO:0016887">
    <property type="term" value="F:ATP hydrolysis activity"/>
    <property type="evidence" value="ECO:0007669"/>
    <property type="project" value="InterPro"/>
</dbReference>
<evidence type="ECO:0000313" key="10">
    <source>
        <dbReference type="Proteomes" id="UP000182744"/>
    </source>
</evidence>
<dbReference type="GO" id="GO:0015424">
    <property type="term" value="F:ABC-type amino acid transporter activity"/>
    <property type="evidence" value="ECO:0007669"/>
    <property type="project" value="InterPro"/>
</dbReference>
<evidence type="ECO:0000256" key="2">
    <source>
        <dbReference type="ARBA" id="ARBA00022448"/>
    </source>
</evidence>
<dbReference type="GO" id="GO:0005524">
    <property type="term" value="F:ATP binding"/>
    <property type="evidence" value="ECO:0007669"/>
    <property type="project" value="UniProtKB-KW"/>
</dbReference>
<evidence type="ECO:0000256" key="5">
    <source>
        <dbReference type="ARBA" id="ARBA00022840"/>
    </source>
</evidence>
<dbReference type="InterPro" id="IPR003439">
    <property type="entry name" value="ABC_transporter-like_ATP-bd"/>
</dbReference>
<reference evidence="9" key="2">
    <citation type="submission" date="2016-10" db="EMBL/GenBank/DDBJ databases">
        <authorList>
            <person name="de Groot N.N."/>
        </authorList>
    </citation>
    <scope>NUCLEOTIDE SEQUENCE [LARGE SCALE GENOMIC DNA]</scope>
    <source>
        <strain evidence="9">DSM 20639</strain>
    </source>
</reference>
<evidence type="ECO:0000256" key="3">
    <source>
        <dbReference type="ARBA" id="ARBA00022475"/>
    </source>
</evidence>
<keyword evidence="6" id="KW-0472">Membrane</keyword>
<protein>
    <submittedName>
        <fullName evidence="8">Amino acid ABC transporter ATP-binding protein</fullName>
    </submittedName>
    <submittedName>
        <fullName evidence="9">Polar amino acid transport system ATP-binding protein</fullName>
    </submittedName>
</protein>
<reference evidence="10" key="1">
    <citation type="submission" date="2016-10" db="EMBL/GenBank/DDBJ databases">
        <authorList>
            <person name="Varghese N."/>
        </authorList>
    </citation>
    <scope>NUCLEOTIDE SEQUENCE [LARGE SCALE GENOMIC DNA]</scope>
    <source>
        <strain evidence="10">DSM 20639</strain>
    </source>
</reference>
<dbReference type="SUPFAM" id="SSF52540">
    <property type="entry name" value="P-loop containing nucleoside triphosphate hydrolases"/>
    <property type="match status" value="1"/>
</dbReference>
<evidence type="ECO:0000259" key="7">
    <source>
        <dbReference type="PROSITE" id="PS50893"/>
    </source>
</evidence>
<name>A0A1G7ACW4_9ACTO</name>
<comment type="subcellular location">
    <subcellularLocation>
        <location evidence="1">Cell membrane</location>
        <topology evidence="1">Peripheral membrane protein</topology>
    </subcellularLocation>
</comment>
<evidence type="ECO:0000313" key="9">
    <source>
        <dbReference type="EMBL" id="SDE12317.1"/>
    </source>
</evidence>
<dbReference type="AlphaFoldDB" id="A0A1G7ACW4"/>
<feature type="domain" description="ABC transporter" evidence="7">
    <location>
        <begin position="4"/>
        <end position="245"/>
    </location>
</feature>
<organism evidence="9 10">
    <name type="scientific">Actinobaculum suis</name>
    <dbReference type="NCBI Taxonomy" id="1657"/>
    <lineage>
        <taxon>Bacteria</taxon>
        <taxon>Bacillati</taxon>
        <taxon>Actinomycetota</taxon>
        <taxon>Actinomycetes</taxon>
        <taxon>Actinomycetales</taxon>
        <taxon>Actinomycetaceae</taxon>
        <taxon>Actinobaculum</taxon>
    </lineage>
</organism>
<keyword evidence="10" id="KW-1185">Reference proteome</keyword>
<dbReference type="InterPro" id="IPR030679">
    <property type="entry name" value="ABC_ATPase_HisP-typ"/>
</dbReference>
<dbReference type="EMBL" id="JAWNFU010000001">
    <property type="protein sequence ID" value="MDY5152613.1"/>
    <property type="molecule type" value="Genomic_DNA"/>
</dbReference>
<dbReference type="PROSITE" id="PS50893">
    <property type="entry name" value="ABC_TRANSPORTER_2"/>
    <property type="match status" value="1"/>
</dbReference>
<dbReference type="EMBL" id="FNAU01000002">
    <property type="protein sequence ID" value="SDE12317.1"/>
    <property type="molecule type" value="Genomic_DNA"/>
</dbReference>
<dbReference type="Pfam" id="PF00005">
    <property type="entry name" value="ABC_tran"/>
    <property type="match status" value="1"/>
</dbReference>
<dbReference type="InterPro" id="IPR050086">
    <property type="entry name" value="MetN_ABC_transporter-like"/>
</dbReference>
<proteinExistence type="predicted"/>
<keyword evidence="5 9" id="KW-0067">ATP-binding</keyword>
<dbReference type="Gene3D" id="3.40.50.300">
    <property type="entry name" value="P-loop containing nucleotide triphosphate hydrolases"/>
    <property type="match status" value="1"/>
</dbReference>
<keyword evidence="3" id="KW-1003">Cell membrane</keyword>
<gene>
    <name evidence="8" type="ORF">R6G71_00890</name>
    <name evidence="9" type="ORF">SAMN05421878_102160</name>
</gene>
<dbReference type="InterPro" id="IPR027417">
    <property type="entry name" value="P-loop_NTPase"/>
</dbReference>
<accession>A0A1G7ACW4</accession>
<reference evidence="8" key="3">
    <citation type="submission" date="2023-10" db="EMBL/GenBank/DDBJ databases">
        <title>Whole Genome based description of the genera Actinobaculum and Actinotignum reveals a complex phylogenetic relationship within the species included in the genus Actinotignum.</title>
        <authorList>
            <person name="Jensen C.S."/>
            <person name="Dargis R."/>
            <person name="Kemp M."/>
            <person name="Christensen J.J."/>
        </authorList>
    </citation>
    <scope>NUCLEOTIDE SEQUENCE</scope>
    <source>
        <strain evidence="8">Actinobaculum_suis_CCUG19206T</strain>
    </source>
</reference>
<dbReference type="Proteomes" id="UP001273799">
    <property type="component" value="Unassembled WGS sequence"/>
</dbReference>
<dbReference type="Proteomes" id="UP000182744">
    <property type="component" value="Unassembled WGS sequence"/>
</dbReference>
<keyword evidence="4" id="KW-0547">Nucleotide-binding</keyword>